<keyword evidence="4" id="KW-1185">Reference proteome</keyword>
<dbReference type="OrthoDB" id="1495241at2"/>
<dbReference type="SMART" id="SM00465">
    <property type="entry name" value="GIYc"/>
    <property type="match status" value="1"/>
</dbReference>
<evidence type="ECO:0000313" key="3">
    <source>
        <dbReference type="EMBL" id="SNT05820.1"/>
    </source>
</evidence>
<dbReference type="EMBL" id="FZOQ01000022">
    <property type="protein sequence ID" value="SNT05820.1"/>
    <property type="molecule type" value="Genomic_DNA"/>
</dbReference>
<keyword evidence="3" id="KW-0540">Nuclease</keyword>
<dbReference type="AlphaFoldDB" id="A0A239JJ18"/>
<sequence length="98" mass="11927">MHGHNYFVYIITNPGRTVLYTGVTNDLRVRLDQHKVNRGKPESFAGRYYCYQLLYYEWYTYVQHAIEREKELKLLSREQKMTLIKSENPYLRFLKVDD</sequence>
<accession>A0A239JJ18</accession>
<dbReference type="PROSITE" id="PS50164">
    <property type="entry name" value="GIY_YIG"/>
    <property type="match status" value="1"/>
</dbReference>
<evidence type="ECO:0000259" key="2">
    <source>
        <dbReference type="PROSITE" id="PS50164"/>
    </source>
</evidence>
<dbReference type="InterPro" id="IPR050190">
    <property type="entry name" value="UPF0213_domain"/>
</dbReference>
<dbReference type="PANTHER" id="PTHR34477">
    <property type="entry name" value="UPF0213 PROTEIN YHBQ"/>
    <property type="match status" value="1"/>
</dbReference>
<comment type="similarity">
    <text evidence="1">Belongs to the UPF0213 family.</text>
</comment>
<dbReference type="PANTHER" id="PTHR34477:SF5">
    <property type="entry name" value="BSL5627 PROTEIN"/>
    <property type="match status" value="1"/>
</dbReference>
<evidence type="ECO:0000256" key="1">
    <source>
        <dbReference type="ARBA" id="ARBA00007435"/>
    </source>
</evidence>
<keyword evidence="3" id="KW-0378">Hydrolase</keyword>
<evidence type="ECO:0000313" key="4">
    <source>
        <dbReference type="Proteomes" id="UP000198432"/>
    </source>
</evidence>
<dbReference type="Proteomes" id="UP000198432">
    <property type="component" value="Unassembled WGS sequence"/>
</dbReference>
<dbReference type="InterPro" id="IPR035901">
    <property type="entry name" value="GIY-YIG_endonuc_sf"/>
</dbReference>
<reference evidence="4" key="1">
    <citation type="submission" date="2017-06" db="EMBL/GenBank/DDBJ databases">
        <authorList>
            <person name="Varghese N."/>
            <person name="Submissions S."/>
        </authorList>
    </citation>
    <scope>NUCLEOTIDE SEQUENCE [LARGE SCALE GENOMIC DNA]</scope>
    <source>
        <strain evidence="4">NKM1</strain>
    </source>
</reference>
<dbReference type="InterPro" id="IPR000305">
    <property type="entry name" value="GIY-YIG_endonuc"/>
</dbReference>
<gene>
    <name evidence="3" type="ORF">SAMN06296052_12230</name>
</gene>
<protein>
    <submittedName>
        <fullName evidence="3">Putative endonuclease</fullName>
    </submittedName>
</protein>
<proteinExistence type="inferred from homology"/>
<dbReference type="RefSeq" id="WP_089320927.1">
    <property type="nucleotide sequence ID" value="NZ_FZOQ01000022.1"/>
</dbReference>
<name>A0A239JJ18_9BACT</name>
<dbReference type="Gene3D" id="3.40.1440.10">
    <property type="entry name" value="GIY-YIG endonuclease"/>
    <property type="match status" value="1"/>
</dbReference>
<feature type="domain" description="GIY-YIG" evidence="2">
    <location>
        <begin position="4"/>
        <end position="82"/>
    </location>
</feature>
<dbReference type="GO" id="GO:0004519">
    <property type="term" value="F:endonuclease activity"/>
    <property type="evidence" value="ECO:0007669"/>
    <property type="project" value="UniProtKB-KW"/>
</dbReference>
<keyword evidence="3" id="KW-0255">Endonuclease</keyword>
<dbReference type="Pfam" id="PF01541">
    <property type="entry name" value="GIY-YIG"/>
    <property type="match status" value="1"/>
</dbReference>
<organism evidence="3 4">
    <name type="scientific">Pontibacter ummariensis</name>
    <dbReference type="NCBI Taxonomy" id="1610492"/>
    <lineage>
        <taxon>Bacteria</taxon>
        <taxon>Pseudomonadati</taxon>
        <taxon>Bacteroidota</taxon>
        <taxon>Cytophagia</taxon>
        <taxon>Cytophagales</taxon>
        <taxon>Hymenobacteraceae</taxon>
        <taxon>Pontibacter</taxon>
    </lineage>
</organism>
<dbReference type="SUPFAM" id="SSF82771">
    <property type="entry name" value="GIY-YIG endonuclease"/>
    <property type="match status" value="1"/>
</dbReference>